<organism evidence="3 4">
    <name type="scientific">Saccharothrix tamanrassetensis</name>
    <dbReference type="NCBI Taxonomy" id="1051531"/>
    <lineage>
        <taxon>Bacteria</taxon>
        <taxon>Bacillati</taxon>
        <taxon>Actinomycetota</taxon>
        <taxon>Actinomycetes</taxon>
        <taxon>Pseudonocardiales</taxon>
        <taxon>Pseudonocardiaceae</taxon>
        <taxon>Saccharothrix</taxon>
    </lineage>
</organism>
<comment type="caution">
    <text evidence="3">The sequence shown here is derived from an EMBL/GenBank/DDBJ whole genome shotgun (WGS) entry which is preliminary data.</text>
</comment>
<proteinExistence type="predicted"/>
<dbReference type="Pfam" id="PF08241">
    <property type="entry name" value="Methyltransf_11"/>
    <property type="match status" value="1"/>
</dbReference>
<sequence>MADDVQRAELRRRTYGTGDLATRWVFAGGFINFGYWDGIPLDGRLTVEQRIASQQAMYDVVLDALDVAGRRVLEVGCGGGVGAQRTLLRGPELLRGIDLMPEQVERARAATRDERVEFVPGSASDIPFPDDAFDRLLSVEAAQHFEDLGAFARECARVLAPGGRLAVTTFFAEHDDAGPELVELIKTFATGLDLAHPIGRFTDDLRAAGFDDVRADSIGAHVWAGLHRWQELAGFPDGWGHRWIQATERGLADYYLVTARQPAGSRA</sequence>
<dbReference type="AlphaFoldDB" id="A0A841CSL7"/>
<keyword evidence="3" id="KW-0489">Methyltransferase</keyword>
<dbReference type="GO" id="GO:0032259">
    <property type="term" value="P:methylation"/>
    <property type="evidence" value="ECO:0007669"/>
    <property type="project" value="UniProtKB-KW"/>
</dbReference>
<evidence type="ECO:0000313" key="4">
    <source>
        <dbReference type="Proteomes" id="UP000547510"/>
    </source>
</evidence>
<gene>
    <name evidence="3" type="ORF">FHS29_005574</name>
</gene>
<reference evidence="3 4" key="1">
    <citation type="submission" date="2020-08" db="EMBL/GenBank/DDBJ databases">
        <title>Genomic Encyclopedia of Type Strains, Phase III (KMG-III): the genomes of soil and plant-associated and newly described type strains.</title>
        <authorList>
            <person name="Whitman W."/>
        </authorList>
    </citation>
    <scope>NUCLEOTIDE SEQUENCE [LARGE SCALE GENOMIC DNA]</scope>
    <source>
        <strain evidence="3 4">CECT 8640</strain>
    </source>
</reference>
<keyword evidence="1 3" id="KW-0808">Transferase</keyword>
<evidence type="ECO:0000256" key="1">
    <source>
        <dbReference type="ARBA" id="ARBA00022679"/>
    </source>
</evidence>
<dbReference type="RefSeq" id="WP_184695409.1">
    <property type="nucleotide sequence ID" value="NZ_JACHJN010000009.1"/>
</dbReference>
<dbReference type="GO" id="GO:0008757">
    <property type="term" value="F:S-adenosylmethionine-dependent methyltransferase activity"/>
    <property type="evidence" value="ECO:0007669"/>
    <property type="project" value="InterPro"/>
</dbReference>
<dbReference type="Proteomes" id="UP000547510">
    <property type="component" value="Unassembled WGS sequence"/>
</dbReference>
<keyword evidence="4" id="KW-1185">Reference proteome</keyword>
<protein>
    <submittedName>
        <fullName evidence="3">Cyclopropane fatty-acyl-phospholipid synthase-like methyltransferase</fullName>
    </submittedName>
</protein>
<dbReference type="InterPro" id="IPR029063">
    <property type="entry name" value="SAM-dependent_MTases_sf"/>
</dbReference>
<dbReference type="EMBL" id="JACHJN010000009">
    <property type="protein sequence ID" value="MBB5958965.1"/>
    <property type="molecule type" value="Genomic_DNA"/>
</dbReference>
<dbReference type="Gene3D" id="3.40.50.150">
    <property type="entry name" value="Vaccinia Virus protein VP39"/>
    <property type="match status" value="1"/>
</dbReference>
<dbReference type="InterPro" id="IPR013216">
    <property type="entry name" value="Methyltransf_11"/>
</dbReference>
<dbReference type="PANTHER" id="PTHR44068:SF11">
    <property type="entry name" value="GERANYL DIPHOSPHATE 2-C-METHYLTRANSFERASE"/>
    <property type="match status" value="1"/>
</dbReference>
<feature type="domain" description="Methyltransferase type 11" evidence="2">
    <location>
        <begin position="73"/>
        <end position="166"/>
    </location>
</feature>
<dbReference type="SUPFAM" id="SSF53335">
    <property type="entry name" value="S-adenosyl-L-methionine-dependent methyltransferases"/>
    <property type="match status" value="1"/>
</dbReference>
<accession>A0A841CSL7</accession>
<name>A0A841CSL7_9PSEU</name>
<evidence type="ECO:0000313" key="3">
    <source>
        <dbReference type="EMBL" id="MBB5958965.1"/>
    </source>
</evidence>
<dbReference type="CDD" id="cd02440">
    <property type="entry name" value="AdoMet_MTases"/>
    <property type="match status" value="1"/>
</dbReference>
<dbReference type="PANTHER" id="PTHR44068">
    <property type="entry name" value="ZGC:194242"/>
    <property type="match status" value="1"/>
</dbReference>
<evidence type="ECO:0000259" key="2">
    <source>
        <dbReference type="Pfam" id="PF08241"/>
    </source>
</evidence>
<dbReference type="InterPro" id="IPR050447">
    <property type="entry name" value="Erg6_SMT_methyltransf"/>
</dbReference>